<dbReference type="GO" id="GO:0071949">
    <property type="term" value="F:FAD binding"/>
    <property type="evidence" value="ECO:0007669"/>
    <property type="project" value="InterPro"/>
</dbReference>
<dbReference type="RefSeq" id="WP_091086046.1">
    <property type="nucleotide sequence ID" value="NZ_FOHX01000008.1"/>
</dbReference>
<dbReference type="PANTHER" id="PTHR13789:SF309">
    <property type="entry name" value="PUTATIVE (AFU_ORTHOLOGUE AFUA_6G14510)-RELATED"/>
    <property type="match status" value="1"/>
</dbReference>
<dbReference type="STRING" id="568860.SAMN05421811_108310"/>
<feature type="domain" description="FAD-binding" evidence="3">
    <location>
        <begin position="3"/>
        <end position="332"/>
    </location>
</feature>
<evidence type="ECO:0000256" key="2">
    <source>
        <dbReference type="ARBA" id="ARBA00023033"/>
    </source>
</evidence>
<evidence type="ECO:0000313" key="5">
    <source>
        <dbReference type="Proteomes" id="UP000199361"/>
    </source>
</evidence>
<dbReference type="PANTHER" id="PTHR13789">
    <property type="entry name" value="MONOOXYGENASE"/>
    <property type="match status" value="1"/>
</dbReference>
<proteinExistence type="predicted"/>
<dbReference type="GO" id="GO:0004497">
    <property type="term" value="F:monooxygenase activity"/>
    <property type="evidence" value="ECO:0007669"/>
    <property type="project" value="UniProtKB-KW"/>
</dbReference>
<keyword evidence="2" id="KW-0503">Monooxygenase</keyword>
<accession>A0A1I0KMP0</accession>
<protein>
    <submittedName>
        <fullName evidence="4">FAD-dependent urate hydroxylase</fullName>
    </submittedName>
</protein>
<dbReference type="Gene3D" id="3.50.50.60">
    <property type="entry name" value="FAD/NAD(P)-binding domain"/>
    <property type="match status" value="1"/>
</dbReference>
<dbReference type="InterPro" id="IPR050493">
    <property type="entry name" value="FAD-dep_Monooxygenase_BioMet"/>
</dbReference>
<dbReference type="OrthoDB" id="3322136at2"/>
<dbReference type="EMBL" id="FOHX01000008">
    <property type="protein sequence ID" value="SEU25684.1"/>
    <property type="molecule type" value="Genomic_DNA"/>
</dbReference>
<evidence type="ECO:0000259" key="3">
    <source>
        <dbReference type="Pfam" id="PF01494"/>
    </source>
</evidence>
<evidence type="ECO:0000256" key="1">
    <source>
        <dbReference type="ARBA" id="ARBA00023002"/>
    </source>
</evidence>
<dbReference type="Proteomes" id="UP000199361">
    <property type="component" value="Unassembled WGS sequence"/>
</dbReference>
<dbReference type="AlphaFoldDB" id="A0A1I0KMP0"/>
<reference evidence="4 5" key="1">
    <citation type="submission" date="2016-10" db="EMBL/GenBank/DDBJ databases">
        <authorList>
            <person name="de Groot N.N."/>
        </authorList>
    </citation>
    <scope>NUCLEOTIDE SEQUENCE [LARGE SCALE GENOMIC DNA]</scope>
    <source>
        <strain evidence="4 5">CGMCC 4.5598</strain>
    </source>
</reference>
<evidence type="ECO:0000313" key="4">
    <source>
        <dbReference type="EMBL" id="SEU25684.1"/>
    </source>
</evidence>
<sequence length="386" mass="40589">MRIVIVGAGIAGLAAARGLRTAGHEVTVLERAPALRDGGYAIVLWSNGTAVLRDLGVPLDGLGRRLDALEVRSARGRPVMTVDTARLERELGAPTMVVPRRTLIARLAEGLPEDTVRFGARVTRLHDDGRTVRAETEDGTEHTGDLLIGADGVNSPVRAALFGAAPGTGARPTGAATWQGLIPAPFDLGSRSRLFLGRHGLVGLHPAGDGMLQWLIDLRLRPGDEAGPERALAELRERYAAYAPPVPALLAALSEKDLELFPHTRRRASLPWGRGRSLLIGDAAHAMPPILAQGAGQALEDVAALAHTLAGATGEDAAAALPAYERARRRRAVLASAAATRGVATAGPRTAFQTETALRGAVALPDRLATWLFGRLVTGVSNRLGR</sequence>
<dbReference type="PRINTS" id="PR00420">
    <property type="entry name" value="RNGMNOXGNASE"/>
</dbReference>
<keyword evidence="1" id="KW-0560">Oxidoreductase</keyword>
<keyword evidence="5" id="KW-1185">Reference proteome</keyword>
<organism evidence="4 5">
    <name type="scientific">Nonomuraea wenchangensis</name>
    <dbReference type="NCBI Taxonomy" id="568860"/>
    <lineage>
        <taxon>Bacteria</taxon>
        <taxon>Bacillati</taxon>
        <taxon>Actinomycetota</taxon>
        <taxon>Actinomycetes</taxon>
        <taxon>Streptosporangiales</taxon>
        <taxon>Streptosporangiaceae</taxon>
        <taxon>Nonomuraea</taxon>
    </lineage>
</organism>
<gene>
    <name evidence="4" type="ORF">SAMN05421811_108310</name>
</gene>
<name>A0A1I0KMP0_9ACTN</name>
<dbReference type="InterPro" id="IPR036188">
    <property type="entry name" value="FAD/NAD-bd_sf"/>
</dbReference>
<dbReference type="SUPFAM" id="SSF51905">
    <property type="entry name" value="FAD/NAD(P)-binding domain"/>
    <property type="match status" value="1"/>
</dbReference>
<dbReference type="InterPro" id="IPR002938">
    <property type="entry name" value="FAD-bd"/>
</dbReference>
<dbReference type="Pfam" id="PF01494">
    <property type="entry name" value="FAD_binding_3"/>
    <property type="match status" value="1"/>
</dbReference>